<evidence type="ECO:0000313" key="4">
    <source>
        <dbReference type="Proteomes" id="UP000005938"/>
    </source>
</evidence>
<dbReference type="eggNOG" id="COG2198">
    <property type="taxonomic scope" value="Bacteria"/>
</dbReference>
<evidence type="ECO:0000259" key="2">
    <source>
        <dbReference type="PROSITE" id="PS50894"/>
    </source>
</evidence>
<dbReference type="PROSITE" id="PS50894">
    <property type="entry name" value="HPT"/>
    <property type="match status" value="1"/>
</dbReference>
<dbReference type="EMBL" id="AJJU01000004">
    <property type="protein sequence ID" value="EID75578.1"/>
    <property type="molecule type" value="Genomic_DNA"/>
</dbReference>
<keyword evidence="1" id="KW-0597">Phosphoprotein</keyword>
<accession>I0WGR2</accession>
<name>I0WGR2_9FLAO</name>
<dbReference type="Gene3D" id="1.20.120.160">
    <property type="entry name" value="HPT domain"/>
    <property type="match status" value="1"/>
</dbReference>
<dbReference type="GO" id="GO:0004672">
    <property type="term" value="F:protein kinase activity"/>
    <property type="evidence" value="ECO:0007669"/>
    <property type="project" value="UniProtKB-ARBA"/>
</dbReference>
<feature type="domain" description="HPt" evidence="2">
    <location>
        <begin position="16"/>
        <end position="114"/>
    </location>
</feature>
<keyword evidence="4" id="KW-1185">Reference proteome</keyword>
<sequence length="114" mass="12793">MGVYSIQKIDELSGGDADFALSIIQVFLEETPQDMYSLEQAIAAENHTLIYQAAHKIKPNVDLLGMVRTHQLILGIEQQGRSNGDLQQIRSDFAESKELLAKAMEQIKVDYKLD</sequence>
<dbReference type="SUPFAM" id="SSF47226">
    <property type="entry name" value="Histidine-containing phosphotransfer domain, HPT domain"/>
    <property type="match status" value="1"/>
</dbReference>
<dbReference type="Proteomes" id="UP000005938">
    <property type="component" value="Unassembled WGS sequence"/>
</dbReference>
<proteinExistence type="predicted"/>
<dbReference type="Pfam" id="PF01627">
    <property type="entry name" value="Hpt"/>
    <property type="match status" value="1"/>
</dbReference>
<dbReference type="RefSeq" id="WP_008238132.1">
    <property type="nucleotide sequence ID" value="NZ_AJJU01000004.1"/>
</dbReference>
<gene>
    <name evidence="3" type="ORF">W5A_05168</name>
</gene>
<dbReference type="InterPro" id="IPR036641">
    <property type="entry name" value="HPT_dom_sf"/>
</dbReference>
<dbReference type="PATRIC" id="fig|946077.3.peg.1050"/>
<evidence type="ECO:0000256" key="1">
    <source>
        <dbReference type="PROSITE-ProRule" id="PRU00110"/>
    </source>
</evidence>
<feature type="modified residue" description="Phosphohistidine" evidence="1">
    <location>
        <position position="55"/>
    </location>
</feature>
<dbReference type="GO" id="GO:0000160">
    <property type="term" value="P:phosphorelay signal transduction system"/>
    <property type="evidence" value="ECO:0007669"/>
    <property type="project" value="InterPro"/>
</dbReference>
<reference evidence="3 4" key="1">
    <citation type="journal article" date="2012" name="J. Bacteriol.">
        <title>Genome Sequence of the Halotolerant Bacterium Imtechella halotolerans K1T.</title>
        <authorList>
            <person name="Kumar S."/>
            <person name="Vikram S."/>
            <person name="Subramanian S."/>
            <person name="Raghava G.P."/>
            <person name="Pinnaka A.K."/>
        </authorList>
    </citation>
    <scope>NUCLEOTIDE SEQUENCE [LARGE SCALE GENOMIC DNA]</scope>
    <source>
        <strain evidence="3 4">K1</strain>
    </source>
</reference>
<dbReference type="InterPro" id="IPR008207">
    <property type="entry name" value="Sig_transdc_His_kin_Hpt_dom"/>
</dbReference>
<protein>
    <recommendedName>
        <fullName evidence="2">HPt domain-containing protein</fullName>
    </recommendedName>
</protein>
<dbReference type="AlphaFoldDB" id="I0WGR2"/>
<dbReference type="OrthoDB" id="7478530at2"/>
<evidence type="ECO:0000313" key="3">
    <source>
        <dbReference type="EMBL" id="EID75578.1"/>
    </source>
</evidence>
<comment type="caution">
    <text evidence="3">The sequence shown here is derived from an EMBL/GenBank/DDBJ whole genome shotgun (WGS) entry which is preliminary data.</text>
</comment>
<organism evidence="3 4">
    <name type="scientific">Imtechella halotolerans K1</name>
    <dbReference type="NCBI Taxonomy" id="946077"/>
    <lineage>
        <taxon>Bacteria</taxon>
        <taxon>Pseudomonadati</taxon>
        <taxon>Bacteroidota</taxon>
        <taxon>Flavobacteriia</taxon>
        <taxon>Flavobacteriales</taxon>
        <taxon>Flavobacteriaceae</taxon>
        <taxon>Imtechella</taxon>
    </lineage>
</organism>
<dbReference type="STRING" id="946077.W5A_05168"/>